<dbReference type="SUPFAM" id="SSF54447">
    <property type="entry name" value="ssDNA-binding transcriptional regulator domain"/>
    <property type="match status" value="1"/>
</dbReference>
<organism evidence="9 10">
    <name type="scientific">Grifola frondosa</name>
    <name type="common">Maitake</name>
    <name type="synonym">Polyporus frondosus</name>
    <dbReference type="NCBI Taxonomy" id="5627"/>
    <lineage>
        <taxon>Eukaryota</taxon>
        <taxon>Fungi</taxon>
        <taxon>Dikarya</taxon>
        <taxon>Basidiomycota</taxon>
        <taxon>Agaricomycotina</taxon>
        <taxon>Agaricomycetes</taxon>
        <taxon>Polyporales</taxon>
        <taxon>Grifolaceae</taxon>
        <taxon>Grifola</taxon>
    </lineage>
</organism>
<evidence type="ECO:0000256" key="7">
    <source>
        <dbReference type="SAM" id="MobiDB-lite"/>
    </source>
</evidence>
<dbReference type="InterPro" id="IPR009044">
    <property type="entry name" value="ssDNA-bd_transcriptional_reg"/>
</dbReference>
<dbReference type="GO" id="GO:0003713">
    <property type="term" value="F:transcription coactivator activity"/>
    <property type="evidence" value="ECO:0007669"/>
    <property type="project" value="InterPro"/>
</dbReference>
<evidence type="ECO:0000256" key="3">
    <source>
        <dbReference type="ARBA" id="ARBA00023015"/>
    </source>
</evidence>
<evidence type="ECO:0000259" key="8">
    <source>
        <dbReference type="Pfam" id="PF02229"/>
    </source>
</evidence>
<dbReference type="AlphaFoldDB" id="A0A1C7LS91"/>
<keyword evidence="5" id="KW-0804">Transcription</keyword>
<keyword evidence="10" id="KW-1185">Reference proteome</keyword>
<evidence type="ECO:0000256" key="4">
    <source>
        <dbReference type="ARBA" id="ARBA00023125"/>
    </source>
</evidence>
<dbReference type="OMA" id="QVDIREY"/>
<feature type="region of interest" description="Disordered" evidence="7">
    <location>
        <begin position="1"/>
        <end position="85"/>
    </location>
</feature>
<dbReference type="GO" id="GO:0005634">
    <property type="term" value="C:nucleus"/>
    <property type="evidence" value="ECO:0007669"/>
    <property type="project" value="UniProtKB-SubCell"/>
</dbReference>
<accession>A0A1C7LS91</accession>
<feature type="compositionally biased region" description="Low complexity" evidence="7">
    <location>
        <begin position="65"/>
        <end position="79"/>
    </location>
</feature>
<dbReference type="GO" id="GO:0060261">
    <property type="term" value="P:positive regulation of transcription initiation by RNA polymerase II"/>
    <property type="evidence" value="ECO:0007669"/>
    <property type="project" value="InterPro"/>
</dbReference>
<comment type="subcellular location">
    <subcellularLocation>
        <location evidence="1">Nucleus</location>
    </subcellularLocation>
</comment>
<gene>
    <name evidence="9" type="primary">SUB1</name>
    <name evidence="9" type="ORF">A0H81_13036</name>
</gene>
<dbReference type="Pfam" id="PF02229">
    <property type="entry name" value="PC4"/>
    <property type="match status" value="1"/>
</dbReference>
<keyword evidence="4" id="KW-0238">DNA-binding</keyword>
<proteinExistence type="inferred from homology"/>
<evidence type="ECO:0000256" key="6">
    <source>
        <dbReference type="ARBA" id="ARBA00023242"/>
    </source>
</evidence>
<dbReference type="OrthoDB" id="2505440at2759"/>
<reference evidence="9 10" key="1">
    <citation type="submission" date="2016-03" db="EMBL/GenBank/DDBJ databases">
        <title>Whole genome sequencing of Grifola frondosa 9006-11.</title>
        <authorList>
            <person name="Min B."/>
            <person name="Park H."/>
            <person name="Kim J.-G."/>
            <person name="Cho H."/>
            <person name="Oh Y.-L."/>
            <person name="Kong W.-S."/>
            <person name="Choi I.-G."/>
        </authorList>
    </citation>
    <scope>NUCLEOTIDE SEQUENCE [LARGE SCALE GENOMIC DNA]</scope>
    <source>
        <strain evidence="9 10">9006-11</strain>
    </source>
</reference>
<evidence type="ECO:0000256" key="1">
    <source>
        <dbReference type="ARBA" id="ARBA00004123"/>
    </source>
</evidence>
<dbReference type="STRING" id="5627.A0A1C7LS91"/>
<sequence length="162" mass="18080">MSKRKTVASSDEDMQDYEFRLESPELPIKQIATSKRQKSKARPNADQDNDEDDRPVAKKTKTAKPKAQVAKKSASSGSKTTDEHGFTVGVNELGEKFVDLGKKRRATSVVHNVGNTFLDIREFYGDDDDLKPGKKGISLAQEQWEVLKSSSDVIDTFFAKLK</sequence>
<dbReference type="GO" id="GO:0003677">
    <property type="term" value="F:DNA binding"/>
    <property type="evidence" value="ECO:0007669"/>
    <property type="project" value="UniProtKB-KW"/>
</dbReference>
<name>A0A1C7LS91_GRIFR</name>
<dbReference type="InterPro" id="IPR003173">
    <property type="entry name" value="PC4_C"/>
</dbReference>
<dbReference type="EMBL" id="LUGG01000025">
    <property type="protein sequence ID" value="OBZ67026.1"/>
    <property type="molecule type" value="Genomic_DNA"/>
</dbReference>
<evidence type="ECO:0000256" key="5">
    <source>
        <dbReference type="ARBA" id="ARBA00023163"/>
    </source>
</evidence>
<comment type="similarity">
    <text evidence="2">Belongs to the transcriptional coactivator PC4 family.</text>
</comment>
<evidence type="ECO:0000313" key="10">
    <source>
        <dbReference type="Proteomes" id="UP000092993"/>
    </source>
</evidence>
<feature type="domain" description="Transcriptional coactivator p15 (PC4) C-terminal" evidence="8">
    <location>
        <begin position="99"/>
        <end position="149"/>
    </location>
</feature>
<dbReference type="PANTHER" id="PTHR13215">
    <property type="entry name" value="RNA POLYMERASE II TRANSCRIPTIONAL COACTIVATOR"/>
    <property type="match status" value="1"/>
</dbReference>
<comment type="caution">
    <text evidence="9">The sequence shown here is derived from an EMBL/GenBank/DDBJ whole genome shotgun (WGS) entry which is preliminary data.</text>
</comment>
<protein>
    <submittedName>
        <fullName evidence="9">Activated RNA polymerase II transcriptional coactivator p15</fullName>
    </submittedName>
</protein>
<dbReference type="Gene3D" id="2.30.31.10">
    <property type="entry name" value="Transcriptional Coactivator Pc4, Chain A"/>
    <property type="match status" value="1"/>
</dbReference>
<keyword evidence="3" id="KW-0805">Transcription regulation</keyword>
<dbReference type="Proteomes" id="UP000092993">
    <property type="component" value="Unassembled WGS sequence"/>
</dbReference>
<evidence type="ECO:0000256" key="2">
    <source>
        <dbReference type="ARBA" id="ARBA00009001"/>
    </source>
</evidence>
<evidence type="ECO:0000313" key="9">
    <source>
        <dbReference type="EMBL" id="OBZ67026.1"/>
    </source>
</evidence>
<keyword evidence="6" id="KW-0539">Nucleus</keyword>
<dbReference type="InterPro" id="IPR045125">
    <property type="entry name" value="Sub1/Tcp4-like"/>
</dbReference>